<feature type="binding site" evidence="14">
    <location>
        <position position="214"/>
    </location>
    <ligand>
        <name>3',5'-cyclic AMP</name>
        <dbReference type="ChEBI" id="CHEBI:58165"/>
        <label>1</label>
    </ligand>
</feature>
<dbReference type="Ensembl" id="ENSCVAT00000003404.1">
    <property type="protein sequence ID" value="ENSCVAP00000007379.1"/>
    <property type="gene ID" value="ENSCVAG00000009061.1"/>
</dbReference>
<dbReference type="PANTHER" id="PTHR11635">
    <property type="entry name" value="CAMP-DEPENDENT PROTEIN KINASE REGULATORY CHAIN"/>
    <property type="match status" value="1"/>
</dbReference>
<evidence type="ECO:0000256" key="15">
    <source>
        <dbReference type="SAM" id="MobiDB-lite"/>
    </source>
</evidence>
<dbReference type="OrthoDB" id="417078at2759"/>
<dbReference type="PIRSF" id="PIRSF000548">
    <property type="entry name" value="PK_regulatory"/>
    <property type="match status" value="1"/>
</dbReference>
<dbReference type="RefSeq" id="XP_015258117.1">
    <property type="nucleotide sequence ID" value="XM_015402631.1"/>
</dbReference>
<feature type="binding site" evidence="14">
    <location>
        <position position="205"/>
    </location>
    <ligand>
        <name>3',5'-cyclic AMP</name>
        <dbReference type="ChEBI" id="CHEBI:58165"/>
        <label>1</label>
    </ligand>
</feature>
<dbReference type="CDD" id="cd00038">
    <property type="entry name" value="CAP_ED"/>
    <property type="match status" value="2"/>
</dbReference>
<feature type="binding site" evidence="14">
    <location>
        <position position="334"/>
    </location>
    <ligand>
        <name>3',5'-cyclic AMP</name>
        <dbReference type="ChEBI" id="CHEBI:58165"/>
        <label>2</label>
    </ligand>
</feature>
<dbReference type="SUPFAM" id="SSF51206">
    <property type="entry name" value="cAMP-binding domain-like"/>
    <property type="match status" value="2"/>
</dbReference>
<dbReference type="AlphaFoldDB" id="A0A3Q2CPK2"/>
<dbReference type="InterPro" id="IPR018488">
    <property type="entry name" value="cNMP-bd_CS"/>
</dbReference>
<keyword evidence="4" id="KW-1003">Cell membrane</keyword>
<keyword evidence="9 14" id="KW-0547">Nucleotide-binding</keyword>
<dbReference type="Proteomes" id="UP000265020">
    <property type="component" value="Unassembled WGS sequence"/>
</dbReference>
<evidence type="ECO:0000256" key="8">
    <source>
        <dbReference type="ARBA" id="ARBA00022737"/>
    </source>
</evidence>
<dbReference type="PROSITE" id="PS00889">
    <property type="entry name" value="CNMP_BINDING_2"/>
    <property type="match status" value="2"/>
</dbReference>
<dbReference type="InterPro" id="IPR003117">
    <property type="entry name" value="cAMP_dep_PK_reg_su_I/II_a/b"/>
</dbReference>
<evidence type="ECO:0000256" key="10">
    <source>
        <dbReference type="ARBA" id="ARBA00023136"/>
    </source>
</evidence>
<dbReference type="GO" id="GO:0005952">
    <property type="term" value="C:cAMP-dependent protein kinase complex"/>
    <property type="evidence" value="ECO:0007669"/>
    <property type="project" value="InterPro"/>
</dbReference>
<dbReference type="KEGG" id="cvg:107103105"/>
<dbReference type="SMART" id="SM00100">
    <property type="entry name" value="cNMP"/>
    <property type="match status" value="2"/>
</dbReference>
<dbReference type="STRING" id="28743.ENSCVAP00000007379"/>
<sequence>MSNIEIPAGLKELLQGYTVEVLRHRPANLLEFAVQHFTRILENQRNEQQAKKHNSNPSGKDVTFETVSNNSKENDEEEEVKEAPKSRSSRSRRVAVCAEAYDPDDESDDNSQPQVVNPKTDEQRRRLQDACKDILLFKTLEKEQFSEVLDAMFEVQVKPQDHIIDQGDDGDNFYVIDKGVYDIFVAKDGVSVCVGKYNNKGSFGELALMYNTPRAATIVATEEGTLWGLDRATFHRLIVKNNAKKRRLYEAFIECVPLLNCLELSERMKIVDVLGVRTFNDGDRIIAQGDRAECFYIVETGEVKILIKTKTKVNQQDNTEVEVARCSRGQYFGELALVNNKPRAASVYAVGETKCLVIDIQAFERLLGPCMDIMKRNISQYEDQLVALFGSSDDLKL</sequence>
<feature type="domain" description="Cyclic nucleotide-binding" evidence="16">
    <location>
        <begin position="258"/>
        <end position="384"/>
    </location>
</feature>
<evidence type="ECO:0000256" key="3">
    <source>
        <dbReference type="ARBA" id="ARBA00005753"/>
    </source>
</evidence>
<dbReference type="InterPro" id="IPR000595">
    <property type="entry name" value="cNMP-bd_dom"/>
</dbReference>
<protein>
    <recommendedName>
        <fullName evidence="13">cAMP-dependent protein kinase type II-alpha regulatory subunit</fullName>
    </recommendedName>
</protein>
<dbReference type="Gene3D" id="2.60.120.10">
    <property type="entry name" value="Jelly Rolls"/>
    <property type="match status" value="2"/>
</dbReference>
<feature type="region of interest" description="Disordered" evidence="15">
    <location>
        <begin position="45"/>
        <end position="124"/>
    </location>
</feature>
<keyword evidence="10" id="KW-0472">Membrane</keyword>
<dbReference type="Gene3D" id="1.20.890.10">
    <property type="entry name" value="cAMP-dependent protein kinase regulatory subunit, dimerization-anchoring domain"/>
    <property type="match status" value="1"/>
</dbReference>
<reference evidence="17" key="1">
    <citation type="submission" date="2025-08" db="UniProtKB">
        <authorList>
            <consortium name="Ensembl"/>
        </authorList>
    </citation>
    <scope>IDENTIFICATION</scope>
</reference>
<evidence type="ECO:0000313" key="17">
    <source>
        <dbReference type="Ensembl" id="ENSCVAP00000007379.1"/>
    </source>
</evidence>
<dbReference type="InterPro" id="IPR014710">
    <property type="entry name" value="RmlC-like_jellyroll"/>
</dbReference>
<evidence type="ECO:0000256" key="2">
    <source>
        <dbReference type="ARBA" id="ARBA00004496"/>
    </source>
</evidence>
<dbReference type="GeneTree" id="ENSGT00940000154836"/>
<reference evidence="17" key="2">
    <citation type="submission" date="2025-09" db="UniProtKB">
        <authorList>
            <consortium name="Ensembl"/>
        </authorList>
    </citation>
    <scope>IDENTIFICATION</scope>
</reference>
<keyword evidence="5" id="KW-0963">Cytoplasm</keyword>
<evidence type="ECO:0000256" key="11">
    <source>
        <dbReference type="ARBA" id="ARBA00023149"/>
    </source>
</evidence>
<keyword evidence="7 14" id="KW-0116">cAMP-binding</keyword>
<comment type="similarity">
    <text evidence="3">Belongs to the cAMP-dependent kinase regulatory chain family.</text>
</comment>
<evidence type="ECO:0000256" key="5">
    <source>
        <dbReference type="ARBA" id="ARBA00022490"/>
    </source>
</evidence>
<dbReference type="FunFam" id="1.20.890.10:FF:000002">
    <property type="entry name" value="cAMP-dependent protein kinase type II-alpha regulatory subunit"/>
    <property type="match status" value="1"/>
</dbReference>
<dbReference type="InterPro" id="IPR018490">
    <property type="entry name" value="cNMP-bd_dom_sf"/>
</dbReference>
<keyword evidence="11 14" id="KW-0114">cAMP</keyword>
<organism evidence="17 18">
    <name type="scientific">Cyprinodon variegatus</name>
    <name type="common">Sheepshead minnow</name>
    <dbReference type="NCBI Taxonomy" id="28743"/>
    <lineage>
        <taxon>Eukaryota</taxon>
        <taxon>Metazoa</taxon>
        <taxon>Chordata</taxon>
        <taxon>Craniata</taxon>
        <taxon>Vertebrata</taxon>
        <taxon>Euteleostomi</taxon>
        <taxon>Actinopterygii</taxon>
        <taxon>Neopterygii</taxon>
        <taxon>Teleostei</taxon>
        <taxon>Neoteleostei</taxon>
        <taxon>Acanthomorphata</taxon>
        <taxon>Ovalentaria</taxon>
        <taxon>Atherinomorphae</taxon>
        <taxon>Cyprinodontiformes</taxon>
        <taxon>Cyprinodontidae</taxon>
        <taxon>Cyprinodon</taxon>
    </lineage>
</organism>
<evidence type="ECO:0000256" key="4">
    <source>
        <dbReference type="ARBA" id="ARBA00022475"/>
    </source>
</evidence>
<accession>A0A3Q2CPK2</accession>
<evidence type="ECO:0000256" key="14">
    <source>
        <dbReference type="PIRSR" id="PIRSR000548-1"/>
    </source>
</evidence>
<dbReference type="OMA" id="GHIRITM"/>
<comment type="subcellular location">
    <subcellularLocation>
        <location evidence="1">Cell membrane</location>
    </subcellularLocation>
    <subcellularLocation>
        <location evidence="2">Cytoplasm</location>
    </subcellularLocation>
</comment>
<evidence type="ECO:0000256" key="9">
    <source>
        <dbReference type="ARBA" id="ARBA00022741"/>
    </source>
</evidence>
<dbReference type="Pfam" id="PF02197">
    <property type="entry name" value="RIIa"/>
    <property type="match status" value="1"/>
</dbReference>
<dbReference type="PRINTS" id="PR00103">
    <property type="entry name" value="CAMPKINASE"/>
</dbReference>
<evidence type="ECO:0000256" key="12">
    <source>
        <dbReference type="ARBA" id="ARBA00037198"/>
    </source>
</evidence>
<feature type="binding site" evidence="14">
    <location>
        <position position="343"/>
    </location>
    <ligand>
        <name>3',5'-cyclic AMP</name>
        <dbReference type="ChEBI" id="CHEBI:58165"/>
        <label>2</label>
    </ligand>
</feature>
<dbReference type="PROSITE" id="PS00888">
    <property type="entry name" value="CNMP_BINDING_1"/>
    <property type="match status" value="2"/>
</dbReference>
<dbReference type="SMART" id="SM00394">
    <property type="entry name" value="RIIa"/>
    <property type="match status" value="1"/>
</dbReference>
<keyword evidence="8" id="KW-0677">Repeat</keyword>
<evidence type="ECO:0000256" key="6">
    <source>
        <dbReference type="ARBA" id="ARBA00022553"/>
    </source>
</evidence>
<proteinExistence type="inferred from homology"/>
<dbReference type="PROSITE" id="PS50042">
    <property type="entry name" value="CNMP_BINDING_3"/>
    <property type="match status" value="2"/>
</dbReference>
<dbReference type="SUPFAM" id="SSF47391">
    <property type="entry name" value="Dimerization-anchoring domain of cAMP-dependent PK regulatory subunit"/>
    <property type="match status" value="1"/>
</dbReference>
<dbReference type="CTD" id="405894"/>
<evidence type="ECO:0000256" key="7">
    <source>
        <dbReference type="ARBA" id="ARBA00022566"/>
    </source>
</evidence>
<dbReference type="GO" id="GO:0005829">
    <property type="term" value="C:cytosol"/>
    <property type="evidence" value="ECO:0007669"/>
    <property type="project" value="TreeGrafter"/>
</dbReference>
<evidence type="ECO:0000259" key="16">
    <source>
        <dbReference type="PROSITE" id="PS50042"/>
    </source>
</evidence>
<evidence type="ECO:0000256" key="1">
    <source>
        <dbReference type="ARBA" id="ARBA00004236"/>
    </source>
</evidence>
<dbReference type="FunFam" id="2.60.120.10:FF:000017">
    <property type="entry name" value="cAMP-dependent protein kinase type II regulatory subunit"/>
    <property type="match status" value="1"/>
</dbReference>
<feature type="domain" description="Cyclic nucleotide-binding" evidence="16">
    <location>
        <begin position="136"/>
        <end position="255"/>
    </location>
</feature>
<dbReference type="GeneID" id="107103105"/>
<evidence type="ECO:0000256" key="13">
    <source>
        <dbReference type="ARBA" id="ARBA00041039"/>
    </source>
</evidence>
<dbReference type="GO" id="GO:0030552">
    <property type="term" value="F:cAMP binding"/>
    <property type="evidence" value="ECO:0007669"/>
    <property type="project" value="UniProtKB-KW"/>
</dbReference>
<name>A0A3Q2CPK2_CYPVA</name>
<dbReference type="Pfam" id="PF00027">
    <property type="entry name" value="cNMP_binding"/>
    <property type="match status" value="2"/>
</dbReference>
<keyword evidence="18" id="KW-1185">Reference proteome</keyword>
<keyword evidence="6" id="KW-0597">Phosphoprotein</keyword>
<evidence type="ECO:0000313" key="18">
    <source>
        <dbReference type="Proteomes" id="UP000265020"/>
    </source>
</evidence>
<dbReference type="GO" id="GO:0034236">
    <property type="term" value="F:protein kinase A catalytic subunit binding"/>
    <property type="evidence" value="ECO:0007669"/>
    <property type="project" value="TreeGrafter"/>
</dbReference>
<dbReference type="PANTHER" id="PTHR11635:SF153">
    <property type="entry name" value="CAMP-DEPENDENT PROTEIN KINASE TYPE II-ALPHA REGULATORY SUBUNIT"/>
    <property type="match status" value="1"/>
</dbReference>
<dbReference type="InterPro" id="IPR012198">
    <property type="entry name" value="cAMP_dep_PK_reg_su"/>
</dbReference>
<dbReference type="GO" id="GO:0004862">
    <property type="term" value="F:cAMP-dependent protein kinase inhibitor activity"/>
    <property type="evidence" value="ECO:0007669"/>
    <property type="project" value="TreeGrafter"/>
</dbReference>
<dbReference type="FunFam" id="2.60.120.10:FF:000027">
    <property type="entry name" value="Protein kinase cAMP-dependent type II regulatory subunit alpha"/>
    <property type="match status" value="1"/>
</dbReference>
<comment type="function">
    <text evidence="12">Regulatory subunit of the cAMP-dependent protein kinases involved in cAMP signaling in cells. Type II regulatory chains mediate membrane association by binding to anchoring proteins, including the MAP2 kinase.</text>
</comment>
<dbReference type="GO" id="GO:0005886">
    <property type="term" value="C:plasma membrane"/>
    <property type="evidence" value="ECO:0007669"/>
    <property type="project" value="UniProtKB-SubCell"/>
</dbReference>
<dbReference type="InterPro" id="IPR050503">
    <property type="entry name" value="cAMP-dep_PK_reg_su-like"/>
</dbReference>